<evidence type="ECO:0000313" key="1">
    <source>
        <dbReference type="EMBL" id="MPN24499.1"/>
    </source>
</evidence>
<accession>A0A645GFE0</accession>
<proteinExistence type="predicted"/>
<gene>
    <name evidence="1" type="ORF">SDC9_171898</name>
</gene>
<evidence type="ECO:0008006" key="2">
    <source>
        <dbReference type="Google" id="ProtNLM"/>
    </source>
</evidence>
<reference evidence="1" key="1">
    <citation type="submission" date="2019-08" db="EMBL/GenBank/DDBJ databases">
        <authorList>
            <person name="Kucharzyk K."/>
            <person name="Murdoch R.W."/>
            <person name="Higgins S."/>
            <person name="Loffler F."/>
        </authorList>
    </citation>
    <scope>NUCLEOTIDE SEQUENCE</scope>
</reference>
<sequence>MKTNQDVLDIVYKICDNMEYDVNEDKVVTILEKQDHSIQKFFRKLKFKIPTHKKIELDEYSSAVFLEIDGGQTVEEIGKKLEVKFGEKVNPLYERLLLFLNHIEINCKYIEKINS</sequence>
<organism evidence="1">
    <name type="scientific">bioreactor metagenome</name>
    <dbReference type="NCBI Taxonomy" id="1076179"/>
    <lineage>
        <taxon>unclassified sequences</taxon>
        <taxon>metagenomes</taxon>
        <taxon>ecological metagenomes</taxon>
    </lineage>
</organism>
<protein>
    <recommendedName>
        <fullName evidence="2">Coenzyme PQQ synthesis protein D</fullName>
    </recommendedName>
</protein>
<dbReference type="EMBL" id="VSSQ01073368">
    <property type="protein sequence ID" value="MPN24499.1"/>
    <property type="molecule type" value="Genomic_DNA"/>
</dbReference>
<name>A0A645GFE0_9ZZZZ</name>
<comment type="caution">
    <text evidence="1">The sequence shown here is derived from an EMBL/GenBank/DDBJ whole genome shotgun (WGS) entry which is preliminary data.</text>
</comment>
<dbReference type="AlphaFoldDB" id="A0A645GFE0"/>